<dbReference type="InterPro" id="IPR002934">
    <property type="entry name" value="Polymerase_NTP_transf_dom"/>
</dbReference>
<dbReference type="RefSeq" id="WP_012036051.1">
    <property type="nucleotide sequence ID" value="NC_009464.1"/>
</dbReference>
<feature type="binding site" evidence="10">
    <location>
        <position position="167"/>
    </location>
    <ligand>
        <name>ATP</name>
        <dbReference type="ChEBI" id="CHEBI:30616"/>
    </ligand>
</feature>
<comment type="catalytic activity">
    <reaction evidence="10">
        <text>a tRNA precursor + 2 CTP + ATP = a tRNA with a 3' CCA end + 3 diphosphate</text>
        <dbReference type="Rhea" id="RHEA:14433"/>
        <dbReference type="Rhea" id="RHEA-COMP:10465"/>
        <dbReference type="Rhea" id="RHEA-COMP:10468"/>
        <dbReference type="ChEBI" id="CHEBI:30616"/>
        <dbReference type="ChEBI" id="CHEBI:33019"/>
        <dbReference type="ChEBI" id="CHEBI:37563"/>
        <dbReference type="ChEBI" id="CHEBI:74896"/>
        <dbReference type="ChEBI" id="CHEBI:83071"/>
        <dbReference type="EC" id="2.7.7.72"/>
    </reaction>
</comment>
<dbReference type="Pfam" id="PF21133">
    <property type="entry name" value="CAA_C"/>
    <property type="match status" value="1"/>
</dbReference>
<dbReference type="NCBIfam" id="TIGR03671">
    <property type="entry name" value="cca_archaeal"/>
    <property type="match status" value="1"/>
</dbReference>
<evidence type="ECO:0000256" key="9">
    <source>
        <dbReference type="ARBA" id="ARBA00022884"/>
    </source>
</evidence>
<dbReference type="Gene3D" id="1.10.1410.30">
    <property type="entry name" value="CCA tRNA nucleotidyltransferase, domain 2"/>
    <property type="match status" value="1"/>
</dbReference>
<comment type="similarity">
    <text evidence="10">Belongs to the tRNA nucleotidyltransferase/poly(A) polymerase family. Archaeal CCA-adding enzyme subfamily.</text>
</comment>
<comment type="miscellaneous">
    <text evidence="10">A single active site specifically recognizes both ATP and CTP and is responsible for their addition.</text>
</comment>
<dbReference type="GeneID" id="5142753"/>
<dbReference type="GO" id="GO:0000287">
    <property type="term" value="F:magnesium ion binding"/>
    <property type="evidence" value="ECO:0007669"/>
    <property type="project" value="UniProtKB-UniRule"/>
</dbReference>
<dbReference type="HAMAP" id="MF_01264">
    <property type="entry name" value="CCA_arch"/>
    <property type="match status" value="1"/>
</dbReference>
<evidence type="ECO:0000256" key="2">
    <source>
        <dbReference type="ARBA" id="ARBA00022694"/>
    </source>
</evidence>
<evidence type="ECO:0000256" key="1">
    <source>
        <dbReference type="ARBA" id="ARBA00022679"/>
    </source>
</evidence>
<dbReference type="GO" id="GO:0004810">
    <property type="term" value="F:CCA tRNA nucleotidyltransferase activity"/>
    <property type="evidence" value="ECO:0007669"/>
    <property type="project" value="UniProtKB-UniRule"/>
</dbReference>
<feature type="domain" description="Polymerase nucleotidyl transferase" evidence="11">
    <location>
        <begin position="45"/>
        <end position="138"/>
    </location>
</feature>
<evidence type="ECO:0000259" key="11">
    <source>
        <dbReference type="Pfam" id="PF01909"/>
    </source>
</evidence>
<name>Q0W552_METAR</name>
<dbReference type="PATRIC" id="fig|351160.9.peg.1765"/>
<dbReference type="STRING" id="351160.RCIX1175"/>
<keyword evidence="9 10" id="KW-0694">RNA-binding</keyword>
<dbReference type="EMBL" id="AM114193">
    <property type="protein sequence ID" value="CAJ36491.1"/>
    <property type="molecule type" value="Genomic_DNA"/>
</dbReference>
<dbReference type="GO" id="GO:0005524">
    <property type="term" value="F:ATP binding"/>
    <property type="evidence" value="ECO:0007669"/>
    <property type="project" value="UniProtKB-UniRule"/>
</dbReference>
<evidence type="ECO:0000256" key="3">
    <source>
        <dbReference type="ARBA" id="ARBA00022695"/>
    </source>
</evidence>
<evidence type="ECO:0000256" key="10">
    <source>
        <dbReference type="HAMAP-Rule" id="MF_01264"/>
    </source>
</evidence>
<comment type="cofactor">
    <cofactor evidence="10">
        <name>Mg(2+)</name>
        <dbReference type="ChEBI" id="CHEBI:18420"/>
    </cofactor>
</comment>
<evidence type="ECO:0000256" key="7">
    <source>
        <dbReference type="ARBA" id="ARBA00022840"/>
    </source>
</evidence>
<feature type="binding site" evidence="10">
    <location>
        <position position="67"/>
    </location>
    <ligand>
        <name>Mg(2+)</name>
        <dbReference type="ChEBI" id="CHEBI:18420"/>
    </ligand>
</feature>
<dbReference type="GO" id="GO:0000049">
    <property type="term" value="F:tRNA binding"/>
    <property type="evidence" value="ECO:0007669"/>
    <property type="project" value="UniProtKB-UniRule"/>
</dbReference>
<dbReference type="SUPFAM" id="SSF55003">
    <property type="entry name" value="PAP/Archaeal CCA-adding enzyme, C-terminal domain"/>
    <property type="match status" value="1"/>
</dbReference>
<feature type="binding site" evidence="10">
    <location>
        <position position="167"/>
    </location>
    <ligand>
        <name>CTP</name>
        <dbReference type="ChEBI" id="CHEBI:37563"/>
    </ligand>
</feature>
<feature type="binding site" evidence="10">
    <location>
        <position position="139"/>
    </location>
    <ligand>
        <name>CTP</name>
        <dbReference type="ChEBI" id="CHEBI:37563"/>
    </ligand>
</feature>
<evidence type="ECO:0000259" key="12">
    <source>
        <dbReference type="Pfam" id="PF09249"/>
    </source>
</evidence>
<dbReference type="GO" id="GO:0160016">
    <property type="term" value="F:CCACCA tRNA nucleotidyltransferase activity"/>
    <property type="evidence" value="ECO:0007669"/>
    <property type="project" value="RHEA"/>
</dbReference>
<evidence type="ECO:0000256" key="8">
    <source>
        <dbReference type="ARBA" id="ARBA00022842"/>
    </source>
</evidence>
<dbReference type="PIRSF" id="PIRSF005335">
    <property type="entry name" value="CCA_arch"/>
    <property type="match status" value="1"/>
</dbReference>
<gene>
    <name evidence="10 14" type="primary">cca</name>
    <name evidence="14" type="ORF">RCIX1175</name>
</gene>
<dbReference type="EC" id="2.7.7.72" evidence="10"/>
<evidence type="ECO:0000259" key="13">
    <source>
        <dbReference type="Pfam" id="PF21133"/>
    </source>
</evidence>
<evidence type="ECO:0000256" key="6">
    <source>
        <dbReference type="ARBA" id="ARBA00022800"/>
    </source>
</evidence>
<feature type="binding site" evidence="10">
    <location>
        <position position="56"/>
    </location>
    <ligand>
        <name>ATP</name>
        <dbReference type="ChEBI" id="CHEBI:30616"/>
    </ligand>
</feature>
<comment type="subunit">
    <text evidence="10">Homodimer.</text>
</comment>
<evidence type="ECO:0000256" key="4">
    <source>
        <dbReference type="ARBA" id="ARBA00022723"/>
    </source>
</evidence>
<dbReference type="SUPFAM" id="SSF81301">
    <property type="entry name" value="Nucleotidyltransferase"/>
    <property type="match status" value="1"/>
</dbReference>
<keyword evidence="7 10" id="KW-0067">ATP-binding</keyword>
<dbReference type="Gene3D" id="3.30.70.1550">
    <property type="entry name" value="Archaeal tRNA CCA-adding enzyme catalytic domain"/>
    <property type="match status" value="1"/>
</dbReference>
<feature type="binding site" evidence="10">
    <location>
        <position position="158"/>
    </location>
    <ligand>
        <name>ATP</name>
        <dbReference type="ChEBI" id="CHEBI:30616"/>
    </ligand>
</feature>
<sequence length="443" mass="50268">MITDSILKEAAGRVKPSAAEADNLKNTAREIIGRIDSEAARLGFNVHAIHVGSTARDTWLRGKRDIDIFLMFPPETPREQLKLEGLQLARSVSDDYEEKYAEHPYISAIYKGFDVDLVPCFNVPDASKIQSAVDRSPFHNQYVLTHINGLNDEARLLKQFMHGVGVYGSELRTQGFSGYLAELLIIRYGSFLDTVKAGANFYRGLVIDVEDHMDPGVKHPEPLIVIDPVDPKRNVAAALSEQKLYEFVDACRRFQKAPSLDMFFPPPVEPVDEPELLEIIDDRGTLLLTITFRAPDIVEDTLYPQLRKAEESVVRMLELHEFKVYRSGVWSNGKRCAIVLEMLVWSLPNIERHLGPPLEQREHADRFRDKYPDAYVFGYRYAVDIPRKYPRADELIRARLTSCALGKQVSESIRQDFIVLSGTSVLSVGEGIGEFLRELLHRK</sequence>
<dbReference type="Gene3D" id="3.30.70.590">
    <property type="entry name" value="Poly(A) polymerase predicted RNA binding domain"/>
    <property type="match status" value="1"/>
</dbReference>
<keyword evidence="15" id="KW-1185">Reference proteome</keyword>
<comment type="catalytic activity">
    <reaction evidence="10">
        <text>a tRNA with a 3' CCA end + 2 CTP + ATP = a tRNA with a 3' CCACCA end + 3 diphosphate</text>
        <dbReference type="Rhea" id="RHEA:76235"/>
        <dbReference type="Rhea" id="RHEA-COMP:10468"/>
        <dbReference type="Rhea" id="RHEA-COMP:18655"/>
        <dbReference type="ChEBI" id="CHEBI:30616"/>
        <dbReference type="ChEBI" id="CHEBI:33019"/>
        <dbReference type="ChEBI" id="CHEBI:37563"/>
        <dbReference type="ChEBI" id="CHEBI:83071"/>
        <dbReference type="ChEBI" id="CHEBI:195187"/>
    </reaction>
</comment>
<organism evidence="14 15">
    <name type="scientific">Methanocella arvoryzae (strain DSM 22066 / NBRC 105507 / MRE50)</name>
    <dbReference type="NCBI Taxonomy" id="351160"/>
    <lineage>
        <taxon>Archaea</taxon>
        <taxon>Methanobacteriati</taxon>
        <taxon>Methanobacteriota</taxon>
        <taxon>Stenosarchaea group</taxon>
        <taxon>Methanomicrobia</taxon>
        <taxon>Methanocellales</taxon>
        <taxon>Methanocellaceae</taxon>
        <taxon>Methanocella</taxon>
    </lineage>
</organism>
<dbReference type="eggNOG" id="arCOG04249">
    <property type="taxonomic scope" value="Archaea"/>
</dbReference>
<feature type="binding site" evidence="10">
    <location>
        <position position="139"/>
    </location>
    <ligand>
        <name>ATP</name>
        <dbReference type="ChEBI" id="CHEBI:30616"/>
    </ligand>
</feature>
<dbReference type="GO" id="GO:0001680">
    <property type="term" value="P:tRNA 3'-terminal CCA addition"/>
    <property type="evidence" value="ECO:0007669"/>
    <property type="project" value="UniProtKB-UniRule"/>
</dbReference>
<dbReference type="SUPFAM" id="SSF81631">
    <property type="entry name" value="PAP/OAS1 substrate-binding domain"/>
    <property type="match status" value="1"/>
</dbReference>
<dbReference type="InterPro" id="IPR015329">
    <property type="entry name" value="tRNA_NucTransf2"/>
</dbReference>
<dbReference type="AlphaFoldDB" id="Q0W552"/>
<feature type="binding site" evidence="10">
    <location>
        <position position="53"/>
    </location>
    <ligand>
        <name>CTP</name>
        <dbReference type="ChEBI" id="CHEBI:37563"/>
    </ligand>
</feature>
<proteinExistence type="inferred from homology"/>
<feature type="binding site" evidence="10">
    <location>
        <position position="56"/>
    </location>
    <ligand>
        <name>CTP</name>
        <dbReference type="ChEBI" id="CHEBI:37563"/>
    </ligand>
</feature>
<evidence type="ECO:0000313" key="14">
    <source>
        <dbReference type="EMBL" id="CAJ36491.1"/>
    </source>
</evidence>
<dbReference type="InterPro" id="IPR008229">
    <property type="entry name" value="CCA-adding_arc"/>
</dbReference>
<feature type="binding site" evidence="10">
    <location>
        <position position="116"/>
    </location>
    <ligand>
        <name>Mg(2+)</name>
        <dbReference type="ChEBI" id="CHEBI:18420"/>
    </ligand>
</feature>
<keyword evidence="3 10" id="KW-0548">Nucleotidyltransferase</keyword>
<keyword evidence="6 10" id="KW-0692">RNA repair</keyword>
<dbReference type="PANTHER" id="PTHR39643">
    <property type="entry name" value="CCA-ADDING ENZYME"/>
    <property type="match status" value="1"/>
</dbReference>
<reference evidence="14 15" key="1">
    <citation type="journal article" date="2006" name="Science">
        <title>Genome of rice cluster I archaea -- the key methane producers in the rice rhizosphere.</title>
        <authorList>
            <person name="Erkel C."/>
            <person name="Kube M."/>
            <person name="Reinhardt R."/>
            <person name="Liesack W."/>
        </authorList>
    </citation>
    <scope>NUCLEOTIDE SEQUENCE [LARGE SCALE GENOMIC DNA]</scope>
    <source>
        <strain evidence="15">DSM 22066 / NBRC 105507 / MRE50</strain>
    </source>
</reference>
<dbReference type="Gene3D" id="3.30.460.10">
    <property type="entry name" value="Beta Polymerase, domain 2"/>
    <property type="match status" value="1"/>
</dbReference>
<dbReference type="InterPro" id="IPR043519">
    <property type="entry name" value="NT_sf"/>
</dbReference>
<dbReference type="CDD" id="cd05400">
    <property type="entry name" value="NT_2-5OAS_ClassI-CCAase"/>
    <property type="match status" value="1"/>
</dbReference>
<dbReference type="InterPro" id="IPR042090">
    <property type="entry name" value="CCA_tRNA_nucleotrans_2"/>
</dbReference>
<keyword evidence="1 10" id="KW-0808">Transferase</keyword>
<feature type="binding site" evidence="10">
    <location>
        <position position="65"/>
    </location>
    <ligand>
        <name>Mg(2+)</name>
        <dbReference type="ChEBI" id="CHEBI:18420"/>
    </ligand>
</feature>
<dbReference type="Pfam" id="PF01909">
    <property type="entry name" value="NTP_transf_2"/>
    <property type="match status" value="1"/>
</dbReference>
<dbReference type="Pfam" id="PF09249">
    <property type="entry name" value="tRNA_NucTransf2"/>
    <property type="match status" value="1"/>
</dbReference>
<dbReference type="PANTHER" id="PTHR39643:SF1">
    <property type="entry name" value="CCA-ADDING ENZYME"/>
    <property type="match status" value="1"/>
</dbReference>
<evidence type="ECO:0000313" key="15">
    <source>
        <dbReference type="Proteomes" id="UP000000663"/>
    </source>
</evidence>
<feature type="domain" description="tRNA nucleotidyltransferase substrate binding" evidence="12">
    <location>
        <begin position="152"/>
        <end position="264"/>
    </location>
</feature>
<feature type="binding site" evidence="10">
    <location>
        <position position="158"/>
    </location>
    <ligand>
        <name>CTP</name>
        <dbReference type="ChEBI" id="CHEBI:37563"/>
    </ligand>
</feature>
<dbReference type="InterPro" id="IPR011068">
    <property type="entry name" value="NuclTrfase_I-like_C"/>
</dbReference>
<dbReference type="InterPro" id="IPR006116">
    <property type="entry name" value="NT_2-5OAS_ClassI-CCAase"/>
</dbReference>
<accession>Q0W552</accession>
<protein>
    <recommendedName>
        <fullName evidence="10">CCA-adding enzyme</fullName>
        <ecNumber evidence="10">2.7.7.72</ecNumber>
    </recommendedName>
    <alternativeName>
        <fullName evidence="10">CCA tRNA nucleotidyltransferase</fullName>
    </alternativeName>
    <alternativeName>
        <fullName evidence="10">tRNA CCA-pyrophosphorylase</fullName>
    </alternativeName>
    <alternativeName>
        <fullName evidence="10">tRNA adenylyl-/cytidylyl- transferase</fullName>
    </alternativeName>
    <alternativeName>
        <fullName evidence="10">tRNA nucleotidyltransferase</fullName>
    </alternativeName>
    <alternativeName>
        <fullName evidence="10">tRNA-NT</fullName>
    </alternativeName>
</protein>
<keyword evidence="2 10" id="KW-0819">tRNA processing</keyword>
<keyword evidence="8 10" id="KW-0460">Magnesium</keyword>
<keyword evidence="5 10" id="KW-0547">Nucleotide-binding</keyword>
<dbReference type="KEGG" id="rci:RCIX1175"/>
<dbReference type="GO" id="GO:0042245">
    <property type="term" value="P:RNA repair"/>
    <property type="evidence" value="ECO:0007669"/>
    <property type="project" value="UniProtKB-KW"/>
</dbReference>
<dbReference type="InterPro" id="IPR048833">
    <property type="entry name" value="CAA_C"/>
</dbReference>
<feature type="binding site" evidence="10">
    <location>
        <position position="53"/>
    </location>
    <ligand>
        <name>ATP</name>
        <dbReference type="ChEBI" id="CHEBI:30616"/>
    </ligand>
</feature>
<dbReference type="Proteomes" id="UP000000663">
    <property type="component" value="Chromosome"/>
</dbReference>
<keyword evidence="4 10" id="KW-0479">Metal-binding</keyword>
<comment type="function">
    <text evidence="10">Catalyzes the addition and repair of the essential 3'-terminal CCA sequence in tRNAs without using a nucleic acid template. Adds these three nucleotides in the order of C, C, and A to the tRNA nucleotide-73, using CTP and ATP as substrates and producing inorganic pyrophosphate. tRNA 3'-terminal CCA addition is required both for tRNA processing and repair. Also involved in tRNA surveillance by mediating tandem CCA addition to generate a CCACCA at the 3' terminus of unstable tRNAs. While stable tRNAs receive only 3'-terminal CCA, unstable tRNAs are marked with CCACCA and rapidly degraded.</text>
</comment>
<feature type="domain" description="CCA-adding enzyme C-terminal" evidence="13">
    <location>
        <begin position="283"/>
        <end position="422"/>
    </location>
</feature>
<evidence type="ECO:0000256" key="5">
    <source>
        <dbReference type="ARBA" id="ARBA00022741"/>
    </source>
</evidence>